<dbReference type="Proteomes" id="UP000720189">
    <property type="component" value="Unassembled WGS sequence"/>
</dbReference>
<evidence type="ECO:0000259" key="4">
    <source>
        <dbReference type="PROSITE" id="PS50837"/>
    </source>
</evidence>
<dbReference type="PANTHER" id="PTHR10039">
    <property type="entry name" value="AMELOGENIN"/>
    <property type="match status" value="1"/>
</dbReference>
<dbReference type="PANTHER" id="PTHR10039:SF10">
    <property type="entry name" value="NACHT DOMAIN-CONTAINING PROTEIN"/>
    <property type="match status" value="1"/>
</dbReference>
<dbReference type="PROSITE" id="PS50837">
    <property type="entry name" value="NACHT"/>
    <property type="match status" value="1"/>
</dbReference>
<accession>A0A9P9HY53</accession>
<dbReference type="InterPro" id="IPR027417">
    <property type="entry name" value="P-loop_NTPase"/>
</dbReference>
<evidence type="ECO:0000313" key="5">
    <source>
        <dbReference type="EMBL" id="KAH7265501.1"/>
    </source>
</evidence>
<dbReference type="Pfam" id="PF22939">
    <property type="entry name" value="WHD_GPIID"/>
    <property type="match status" value="1"/>
</dbReference>
<feature type="domain" description="NACHT" evidence="4">
    <location>
        <begin position="325"/>
        <end position="474"/>
    </location>
</feature>
<dbReference type="SUPFAM" id="SSF52540">
    <property type="entry name" value="P-loop containing nucleoside triphosphate hydrolases"/>
    <property type="match status" value="1"/>
</dbReference>
<dbReference type="InterPro" id="IPR054471">
    <property type="entry name" value="GPIID_WHD"/>
</dbReference>
<evidence type="ECO:0000256" key="3">
    <source>
        <dbReference type="SAM" id="MobiDB-lite"/>
    </source>
</evidence>
<evidence type="ECO:0000313" key="6">
    <source>
        <dbReference type="Proteomes" id="UP000720189"/>
    </source>
</evidence>
<dbReference type="GeneID" id="70226561"/>
<feature type="coiled-coil region" evidence="2">
    <location>
        <begin position="208"/>
        <end position="284"/>
    </location>
</feature>
<dbReference type="Pfam" id="PF24883">
    <property type="entry name" value="NPHP3_N"/>
    <property type="match status" value="1"/>
</dbReference>
<proteinExistence type="predicted"/>
<dbReference type="RefSeq" id="XP_046054236.1">
    <property type="nucleotide sequence ID" value="XM_046196607.1"/>
</dbReference>
<dbReference type="InterPro" id="IPR056884">
    <property type="entry name" value="NPHP3-like_N"/>
</dbReference>
<dbReference type="InterPro" id="IPR007111">
    <property type="entry name" value="NACHT_NTPase"/>
</dbReference>
<organism evidence="5 6">
    <name type="scientific">Fusarium redolens</name>
    <dbReference type="NCBI Taxonomy" id="48865"/>
    <lineage>
        <taxon>Eukaryota</taxon>
        <taxon>Fungi</taxon>
        <taxon>Dikarya</taxon>
        <taxon>Ascomycota</taxon>
        <taxon>Pezizomycotina</taxon>
        <taxon>Sordariomycetes</taxon>
        <taxon>Hypocreomycetidae</taxon>
        <taxon>Hypocreales</taxon>
        <taxon>Nectriaceae</taxon>
        <taxon>Fusarium</taxon>
        <taxon>Fusarium redolens species complex</taxon>
    </lineage>
</organism>
<gene>
    <name evidence="5" type="ORF">BKA55DRAFT_607504</name>
</gene>
<keyword evidence="2" id="KW-0175">Coiled coil</keyword>
<sequence>MELSRPADSQIAVASRPGAGHDGSAAPVKELERTIAGFQAILSDEDRKKLQQLKTTSHDSQSIITFTAELDLLDKNRRGKSVASRLASFLQTIEQFTPIVDTYIQSNPDIAALIWGSIKLTFMFLANFASYFQSFVELLHGFGSLCTRFAEYQVIFNESSRLKSSICQFHTAVVVCCQQIVLAVRRPLKNQLLKAITQSFQSEIRNYVEDIRAKAEEVQGDIQLVKAQCDREEQQLQTTERQEATNHRKRLMAWTSKSTAEMEVLQAQRRRNALKQKRRRLLEELSSFNFTSAFNSTRNKRHIGTAKWVFDTPEFQEWVKFDGSPVLHITGKIGSGKTVLASSIVERLSQIRPPQRFVSFFFIRFDDPASLDAETIIRSCVQQLLSAISMDSLGERLASKLDECLSEAKSALFSHDILLRLYSSAAQAIQRWFIVLDGLDECSADQQSKLLKFFQGIVSRHVKAHNINILISSRETCTNAIRRNFPGSRRLVTGLQNTSADIGAYVDDIIIDKLSTGELVVSDPSLLNEILKTIASKEQGMFLWAFLAIEDVCSGKSDKEIRQALRDIPSDLPATFDRALARIIQKRNQDIARKAFSWIKAVSQPLTLLQLREALSIEVGQHTLRQEDLISGIERLPTWCENLLYVEETDNTVRFSHHSIQEFLLVPDSGEHGALHIDPDQCDKLAGEVCITYINLDNFQTALAERKREPLGPSAIKIDPRGIAEQTIQSAIQGGVGTRVGRLARQLVKTSNTGKTTNQRDFALSSPIPLTSKAQGNADYPFFEYASGNWFKHTKSIESKDKNVWRLLGQIVQRPPQHSQGEPWHSTEWENEAMARFPNEPRSKCFAEVIQATRRGVVRSSETSWSDVPEFSHLCHTFIYAELNGYWALACRSFQLLTRFSGGSDGLNKHVCILTANKNHEACRNDCASLLSSGLDHRSLVTELRKAIARGISYFPALPNCAPFPPCDCADQPPHNSKLDVCHVLENGYRRRAEPHVQAFAIVMEILHDGSDVPNIRELSHLCDMEARAMKEARNVHGMFLLDVLVQGLLLSPNPDRIRFSDTPAQGPSSRLGIKRILLSDSISGFMEYTLKPTFLDILNGPDSVSSPSEQSPTEYTICFLGLLEAGFDGEQAPDEEYLHQYARSGELIKLHGDSIAAIFRNFVVPTLWPTYMATYIVKTLFWGSLLTSYEHMLHAHEDSFREAVWKNNWDVAAALIRHQPASIESATNRGYFASIKQAILCENCWRCTRNVVRQLKSVDMHRYSFRLCANHISMFKNIAGLLGGIYNAEKESLLCPGHSTDALPEREGRLKRA</sequence>
<feature type="region of interest" description="Disordered" evidence="3">
    <location>
        <begin position="1"/>
        <end position="26"/>
    </location>
</feature>
<dbReference type="EMBL" id="JAGMUX010000003">
    <property type="protein sequence ID" value="KAH7265501.1"/>
    <property type="molecule type" value="Genomic_DNA"/>
</dbReference>
<dbReference type="InterPro" id="IPR056125">
    <property type="entry name" value="DUF7708"/>
</dbReference>
<keyword evidence="1" id="KW-0677">Repeat</keyword>
<dbReference type="Pfam" id="PF24809">
    <property type="entry name" value="DUF7708"/>
    <property type="match status" value="1"/>
</dbReference>
<evidence type="ECO:0000256" key="1">
    <source>
        <dbReference type="ARBA" id="ARBA00022737"/>
    </source>
</evidence>
<keyword evidence="6" id="KW-1185">Reference proteome</keyword>
<dbReference type="OrthoDB" id="7464126at2759"/>
<protein>
    <recommendedName>
        <fullName evidence="4">NACHT domain-containing protein</fullName>
    </recommendedName>
</protein>
<dbReference type="Gene3D" id="3.40.50.300">
    <property type="entry name" value="P-loop containing nucleotide triphosphate hydrolases"/>
    <property type="match status" value="1"/>
</dbReference>
<name>A0A9P9HY53_FUSRE</name>
<reference evidence="5" key="1">
    <citation type="journal article" date="2021" name="Nat. Commun.">
        <title>Genetic determinants of endophytism in the Arabidopsis root mycobiome.</title>
        <authorList>
            <person name="Mesny F."/>
            <person name="Miyauchi S."/>
            <person name="Thiergart T."/>
            <person name="Pickel B."/>
            <person name="Atanasova L."/>
            <person name="Karlsson M."/>
            <person name="Huettel B."/>
            <person name="Barry K.W."/>
            <person name="Haridas S."/>
            <person name="Chen C."/>
            <person name="Bauer D."/>
            <person name="Andreopoulos W."/>
            <person name="Pangilinan J."/>
            <person name="LaButti K."/>
            <person name="Riley R."/>
            <person name="Lipzen A."/>
            <person name="Clum A."/>
            <person name="Drula E."/>
            <person name="Henrissat B."/>
            <person name="Kohler A."/>
            <person name="Grigoriev I.V."/>
            <person name="Martin F.M."/>
            <person name="Hacquard S."/>
        </authorList>
    </citation>
    <scope>NUCLEOTIDE SEQUENCE</scope>
    <source>
        <strain evidence="5">MPI-CAGE-AT-0023</strain>
    </source>
</reference>
<comment type="caution">
    <text evidence="5">The sequence shown here is derived from an EMBL/GenBank/DDBJ whole genome shotgun (WGS) entry which is preliminary data.</text>
</comment>
<evidence type="ECO:0000256" key="2">
    <source>
        <dbReference type="SAM" id="Coils"/>
    </source>
</evidence>